<reference evidence="1 2" key="1">
    <citation type="submission" date="2020-04" db="EMBL/GenBank/DDBJ databases">
        <title>Azohydromonas sp. isolated from soil.</title>
        <authorList>
            <person name="Dahal R.H."/>
        </authorList>
    </citation>
    <scope>NUCLEOTIDE SEQUENCE [LARGE SCALE GENOMIC DNA]</scope>
    <source>
        <strain evidence="1 2">G-1-1-14</strain>
    </source>
</reference>
<dbReference type="Gene3D" id="3.30.420.300">
    <property type="entry name" value="2-keto-3-deoxy-galactonokinase, substrate binding domain"/>
    <property type="match status" value="1"/>
</dbReference>
<dbReference type="Pfam" id="PF05035">
    <property type="entry name" value="DGOK"/>
    <property type="match status" value="1"/>
</dbReference>
<evidence type="ECO:0000313" key="1">
    <source>
        <dbReference type="EMBL" id="NML18762.1"/>
    </source>
</evidence>
<comment type="caution">
    <text evidence="1">The sequence shown here is derived from an EMBL/GenBank/DDBJ whole genome shotgun (WGS) entry which is preliminary data.</text>
</comment>
<evidence type="ECO:0000313" key="2">
    <source>
        <dbReference type="Proteomes" id="UP000574067"/>
    </source>
</evidence>
<dbReference type="InterPro" id="IPR042258">
    <property type="entry name" value="DGOK_N"/>
</dbReference>
<dbReference type="Gene3D" id="3.30.420.310">
    <property type="entry name" value="2-keto-3-deoxy-galactonokinase, C-terminal domain"/>
    <property type="match status" value="1"/>
</dbReference>
<keyword evidence="1" id="KW-0808">Transferase</keyword>
<dbReference type="Proteomes" id="UP000574067">
    <property type="component" value="Unassembled WGS sequence"/>
</dbReference>
<dbReference type="EMBL" id="JABBFW010000039">
    <property type="protein sequence ID" value="NML18762.1"/>
    <property type="molecule type" value="Genomic_DNA"/>
</dbReference>
<dbReference type="GO" id="GO:0008671">
    <property type="term" value="F:2-dehydro-3-deoxygalactonokinase activity"/>
    <property type="evidence" value="ECO:0007669"/>
    <property type="project" value="InterPro"/>
</dbReference>
<protein>
    <submittedName>
        <fullName evidence="1">2-dehydro-3-deoxygalactonokinase</fullName>
    </submittedName>
</protein>
<keyword evidence="1" id="KW-0418">Kinase</keyword>
<dbReference type="GO" id="GO:0034194">
    <property type="term" value="P:D-galactonate catabolic process"/>
    <property type="evidence" value="ECO:0007669"/>
    <property type="project" value="InterPro"/>
</dbReference>
<proteinExistence type="predicted"/>
<dbReference type="AlphaFoldDB" id="A0A848FHM6"/>
<sequence length="330" mass="34547">METELNRRGARPALVALDWGTSSLRAFLMDAAGAVVAERASSQGLRHLPQPGHAGFTQALSAIAGDWLRDGPRLPLVACGMVGSAQGWREAPYVGCPADVTTLAAHAARVDDALGRPLWIAPGLLYAPGNEPPDVMRGEEIQIAGALARQPQWARRACLVLPGTHSKWAWVEDGRVTTFRTAMTGEVYAVLRQHSLLGQLMSEGESEPAVAAAAFNQGVERARASRPGDLTHELFAVRTLGLTGRLPGPALADYLSGLLIGHEIVSALAQPGMAAPDEMPLLLVGEAALSRRYAQALAAFGRAPAAELGNTAPQGLWRFAGAAGLIGAAA</sequence>
<accession>A0A848FHM6</accession>
<organism evidence="1 2">
    <name type="scientific">Azohydromonas caseinilytica</name>
    <dbReference type="NCBI Taxonomy" id="2728836"/>
    <lineage>
        <taxon>Bacteria</taxon>
        <taxon>Pseudomonadati</taxon>
        <taxon>Pseudomonadota</taxon>
        <taxon>Betaproteobacteria</taxon>
        <taxon>Burkholderiales</taxon>
        <taxon>Sphaerotilaceae</taxon>
        <taxon>Azohydromonas</taxon>
    </lineage>
</organism>
<dbReference type="InterPro" id="IPR042257">
    <property type="entry name" value="DGOK_C"/>
</dbReference>
<gene>
    <name evidence="1" type="ORF">HHL10_27715</name>
</gene>
<dbReference type="CDD" id="cd24012">
    <property type="entry name" value="ASKHA_NBD_KDGal-kinase"/>
    <property type="match status" value="1"/>
</dbReference>
<name>A0A848FHM6_9BURK</name>
<dbReference type="InterPro" id="IPR007729">
    <property type="entry name" value="DGOK"/>
</dbReference>
<keyword evidence="2" id="KW-1185">Reference proteome</keyword>